<feature type="transmembrane region" description="Helical" evidence="2">
    <location>
        <begin position="161"/>
        <end position="185"/>
    </location>
</feature>
<keyword evidence="4" id="KW-1185">Reference proteome</keyword>
<comment type="caution">
    <text evidence="3">The sequence shown here is derived from an EMBL/GenBank/DDBJ whole genome shotgun (WGS) entry which is preliminary data.</text>
</comment>
<gene>
    <name evidence="3" type="ORF">DB88DRAFT_500678</name>
</gene>
<feature type="region of interest" description="Disordered" evidence="1">
    <location>
        <begin position="428"/>
        <end position="508"/>
    </location>
</feature>
<keyword evidence="2" id="KW-0812">Transmembrane</keyword>
<name>A0AAD9CVL5_PAPLA</name>
<feature type="compositionally biased region" description="Low complexity" evidence="1">
    <location>
        <begin position="611"/>
        <end position="630"/>
    </location>
</feature>
<evidence type="ECO:0000256" key="1">
    <source>
        <dbReference type="SAM" id="MobiDB-lite"/>
    </source>
</evidence>
<feature type="region of interest" description="Disordered" evidence="1">
    <location>
        <begin position="327"/>
        <end position="353"/>
    </location>
</feature>
<dbReference type="EMBL" id="JAODAN010000011">
    <property type="protein sequence ID" value="KAK1921413.1"/>
    <property type="molecule type" value="Genomic_DNA"/>
</dbReference>
<feature type="compositionally biased region" description="Low complexity" evidence="1">
    <location>
        <begin position="643"/>
        <end position="660"/>
    </location>
</feature>
<protein>
    <submittedName>
        <fullName evidence="3">Uncharacterized protein</fullName>
    </submittedName>
</protein>
<feature type="transmembrane region" description="Helical" evidence="2">
    <location>
        <begin position="247"/>
        <end position="275"/>
    </location>
</feature>
<feature type="transmembrane region" description="Helical" evidence="2">
    <location>
        <begin position="110"/>
        <end position="130"/>
    </location>
</feature>
<accession>A0AAD9CVL5</accession>
<feature type="transmembrane region" description="Helical" evidence="2">
    <location>
        <begin position="42"/>
        <end position="61"/>
    </location>
</feature>
<feature type="compositionally biased region" description="Low complexity" evidence="1">
    <location>
        <begin position="452"/>
        <end position="472"/>
    </location>
</feature>
<proteinExistence type="predicted"/>
<dbReference type="Proteomes" id="UP001182556">
    <property type="component" value="Unassembled WGS sequence"/>
</dbReference>
<keyword evidence="2" id="KW-0472">Membrane</keyword>
<feature type="transmembrane region" description="Helical" evidence="2">
    <location>
        <begin position="73"/>
        <end position="90"/>
    </location>
</feature>
<feature type="region of interest" description="Disordered" evidence="1">
    <location>
        <begin position="611"/>
        <end position="666"/>
    </location>
</feature>
<sequence>MVQMVDPTGWLGGSNATTPASPLGTHMADISGPFFLGYSFEFFGMGVVLILSINYFTTMLARPKVPTESSHRVGMILVAVSLAFNIAQTATDFYRGWTLFAVNFSNLQAIFVPTFSYFLSPFFGLFPAVITQGFLLRRSCLFIASLGTFWPRLARTRCRCVFTLAVGLMILVSAGAGTISSVFVWKAGRLWKLNRDSDVSWGFKRAELCWLTTSAFIDLALSVVLCFELWWARTKLASKGGAMRQVLTYLLLVTFNGGLAVTAIQMSTLLVYSFAKFSSWSYFPMIALSKVYSVTLLLSLTVPHGQGTGHSPSHVFSLPTITSLSPPTVAPDDGRPAGSSGSVDVDDREEKGRRSMQAIWKAKRNVQRGWRKSQQWLGSNLTAAGNGKGKSSSQQNARDVFSRHLVFEARFQDPVERLVNEAGQRVSPLGRALTTPQTRSITRFHDHRRPSEPSSLIPLLSPSTSSRRPSTLALPRRVSRFQNSSDDVSPTLPSSRSHEGSSGWTYPYPIDHDPEAAWPSGSGSTLSVLAIPTPPPSIVIDRPTTVMDRRRSLPSPGELRGSMTLYPNYAGGGEESAHNLAIMQRPTTSEGIRDPRSQVLFHPLDPFASLRSENSATSSSASTSGTTPFTGIRANEPARHRPSIFSSSLSRSLTVPPLSSDCSRHRARAEENVVDLGEEVEAGGGRKWSFVDMLGEGPEDDSPVRRPFG</sequence>
<reference evidence="3" key="1">
    <citation type="submission" date="2023-02" db="EMBL/GenBank/DDBJ databases">
        <title>Identification and recombinant expression of a fungal hydrolase from Papiliotrema laurentii that hydrolyzes apple cutin and clears colloidal polyester polyurethane.</title>
        <authorList>
            <consortium name="DOE Joint Genome Institute"/>
            <person name="Roman V.A."/>
            <person name="Bojanowski C."/>
            <person name="Crable B.R."/>
            <person name="Wagner D.N."/>
            <person name="Hung C.S."/>
            <person name="Nadeau L.J."/>
            <person name="Schratz L."/>
            <person name="Haridas S."/>
            <person name="Pangilinan J."/>
            <person name="Lipzen A."/>
            <person name="Na H."/>
            <person name="Yan M."/>
            <person name="Ng V."/>
            <person name="Grigoriev I.V."/>
            <person name="Spatafora J.W."/>
            <person name="Barlow D."/>
            <person name="Biffinger J."/>
            <person name="Kelley-Loughnane N."/>
            <person name="Varaljay V.A."/>
            <person name="Crookes-Goodson W.J."/>
        </authorList>
    </citation>
    <scope>NUCLEOTIDE SEQUENCE</scope>
    <source>
        <strain evidence="3">5307AH</strain>
    </source>
</reference>
<feature type="compositionally biased region" description="Polar residues" evidence="1">
    <location>
        <begin position="480"/>
        <end position="504"/>
    </location>
</feature>
<organism evidence="3 4">
    <name type="scientific">Papiliotrema laurentii</name>
    <name type="common">Cryptococcus laurentii</name>
    <dbReference type="NCBI Taxonomy" id="5418"/>
    <lineage>
        <taxon>Eukaryota</taxon>
        <taxon>Fungi</taxon>
        <taxon>Dikarya</taxon>
        <taxon>Basidiomycota</taxon>
        <taxon>Agaricomycotina</taxon>
        <taxon>Tremellomycetes</taxon>
        <taxon>Tremellales</taxon>
        <taxon>Rhynchogastremaceae</taxon>
        <taxon>Papiliotrema</taxon>
    </lineage>
</organism>
<feature type="transmembrane region" description="Helical" evidence="2">
    <location>
        <begin position="205"/>
        <end position="227"/>
    </location>
</feature>
<evidence type="ECO:0000256" key="2">
    <source>
        <dbReference type="SAM" id="Phobius"/>
    </source>
</evidence>
<keyword evidence="2" id="KW-1133">Transmembrane helix</keyword>
<evidence type="ECO:0000313" key="4">
    <source>
        <dbReference type="Proteomes" id="UP001182556"/>
    </source>
</evidence>
<evidence type="ECO:0000313" key="3">
    <source>
        <dbReference type="EMBL" id="KAK1921413.1"/>
    </source>
</evidence>
<dbReference type="AlphaFoldDB" id="A0AAD9CVL5"/>